<feature type="domain" description="GIY-YIG" evidence="1">
    <location>
        <begin position="28"/>
        <end position="100"/>
    </location>
</feature>
<dbReference type="AlphaFoldDB" id="A0A1T4YUI2"/>
<dbReference type="PROSITE" id="PS50164">
    <property type="entry name" value="GIY_YIG"/>
    <property type="match status" value="1"/>
</dbReference>
<dbReference type="EMBL" id="LT796768">
    <property type="protein sequence ID" value="SKB04885.1"/>
    <property type="molecule type" value="Genomic_DNA"/>
</dbReference>
<dbReference type="SUPFAM" id="SSF52540">
    <property type="entry name" value="P-loop containing nucleoside triphosphate hydrolases"/>
    <property type="match status" value="1"/>
</dbReference>
<reference evidence="3" key="1">
    <citation type="submission" date="2017-02" db="EMBL/GenBank/DDBJ databases">
        <authorList>
            <person name="Varghese N."/>
            <person name="Submissions S."/>
        </authorList>
    </citation>
    <scope>NUCLEOTIDE SEQUENCE [LARGE SCALE GENOMIC DNA]</scope>
    <source>
        <strain evidence="3">9H-4</strain>
    </source>
</reference>
<keyword evidence="3" id="KW-1185">Reference proteome</keyword>
<dbReference type="Proteomes" id="UP000191040">
    <property type="component" value="Chromosome I"/>
</dbReference>
<dbReference type="CDD" id="cd10439">
    <property type="entry name" value="GIY-YIG_COG3410"/>
    <property type="match status" value="1"/>
</dbReference>
<evidence type="ECO:0000313" key="2">
    <source>
        <dbReference type="EMBL" id="SKB04885.1"/>
    </source>
</evidence>
<sequence>MTGFKIKRDRFSHDAVAHWAKLEVAHDDWPVVYAIDGSDHVYIGESVNAATRMRQHLDSPKAHLLDRFHVVLDDTFNKSVCLDLETYLIRLFAADQRFTVLNKQTNSRNSNYYDRAQYRTRFTAIFEALRDQGLFDTKRLDELENSNLFKLSPFVSLTQTQAVAVEAILAIVQESTSTNISEPIVVQGDPGTGKTVVGVFLAKLLADLHDTFDPALDEETFAEDTDAVAPAAVRTLRIGFVVPQQSLRNTLKKVFEGIPALDSVPVITAFEAAEDEAGFDVLLVDEAHRLQQFSGALQTNSSRFRRINRELFPDDLEGTVHTQLDWIRAKSRFPILLLDAKQSVRPMADLPASVVADLIDEARVQERFIRLWTQMRSLAGDEYVDYVVNALTLHQDHRIEFVDYDLRFYDDIHRMRQDIFERDAEVGLSRMLAGFAWPWVSKKQKHTPDISIDGLSMFWNRTDKDWINSPTALEEVGCIHTSQGYDLNYAGVIIGPELSWDETRQSVVFVRQNYHDRNGAKNNVALGQSYTDDDLLDYVVNVYRVLLTRGIRGTYIYVCDPALREKLRRFFPSPPHPLLHP</sequence>
<dbReference type="Gene3D" id="3.40.50.300">
    <property type="entry name" value="P-loop containing nucleotide triphosphate hydrolases"/>
    <property type="match status" value="1"/>
</dbReference>
<gene>
    <name evidence="2" type="ORF">SAMN06295964_0741</name>
</gene>
<name>A0A1T4YUI2_9ACTN</name>
<accession>A0A1T4YUI2</accession>
<protein>
    <recommendedName>
        <fullName evidence="1">GIY-YIG domain-containing protein</fullName>
    </recommendedName>
</protein>
<proteinExistence type="predicted"/>
<dbReference type="InterPro" id="IPR018647">
    <property type="entry name" value="SLFN_3-like_DNA/RNA_helicase"/>
</dbReference>
<evidence type="ECO:0000259" key="1">
    <source>
        <dbReference type="PROSITE" id="PS50164"/>
    </source>
</evidence>
<dbReference type="OrthoDB" id="3193269at2"/>
<dbReference type="InterPro" id="IPR000305">
    <property type="entry name" value="GIY-YIG_endonuc"/>
</dbReference>
<dbReference type="STRING" id="1736691.SAMN06295964_0741"/>
<organism evidence="2 3">
    <name type="scientific">Aeromicrobium choanae</name>
    <dbReference type="NCBI Taxonomy" id="1736691"/>
    <lineage>
        <taxon>Bacteria</taxon>
        <taxon>Bacillati</taxon>
        <taxon>Actinomycetota</taxon>
        <taxon>Actinomycetes</taxon>
        <taxon>Propionibacteriales</taxon>
        <taxon>Nocardioidaceae</taxon>
        <taxon>Aeromicrobium</taxon>
    </lineage>
</organism>
<dbReference type="RefSeq" id="WP_078698900.1">
    <property type="nucleotide sequence ID" value="NZ_LT796768.1"/>
</dbReference>
<dbReference type="Pfam" id="PF09848">
    <property type="entry name" value="SLFN-g3_helicase"/>
    <property type="match status" value="1"/>
</dbReference>
<evidence type="ECO:0000313" key="3">
    <source>
        <dbReference type="Proteomes" id="UP000191040"/>
    </source>
</evidence>
<dbReference type="InterPro" id="IPR027417">
    <property type="entry name" value="P-loop_NTPase"/>
</dbReference>